<feature type="region of interest" description="Disordered" evidence="2">
    <location>
        <begin position="143"/>
        <end position="198"/>
    </location>
</feature>
<feature type="chain" id="PRO_5031153413" evidence="3">
    <location>
        <begin position="19"/>
        <end position="370"/>
    </location>
</feature>
<evidence type="ECO:0000313" key="4">
    <source>
        <dbReference type="EMBL" id="CAE4564996.1"/>
    </source>
</evidence>
<proteinExistence type="predicted"/>
<accession>A0A7S4PWL4</accession>
<dbReference type="EMBL" id="HBNR01007032">
    <property type="protein sequence ID" value="CAE4564996.1"/>
    <property type="molecule type" value="Transcribed_RNA"/>
</dbReference>
<evidence type="ECO:0000256" key="3">
    <source>
        <dbReference type="SAM" id="SignalP"/>
    </source>
</evidence>
<protein>
    <submittedName>
        <fullName evidence="4">Uncharacterized protein</fullName>
    </submittedName>
</protein>
<sequence>MERMAAATMLVISTRVVCMTTRVVCMTTAAGELVDELAQLRAAQKSAAEANRKSLAVAIATKECSDKRWAELQGQLADARAERAILQGQLADSREEIARWRAEAESTECRILNLRDRVKAEHGVWLREARELQEQVALEQSRAADRGLPLVTPDRGRLETPRRERPRGDTPPRRGRAAVRPGDGHAEPAHREPLARPGLGVPPFPRLGQCGSGVAPRTGEEFYIGEERSHVEMQTDQGMGFGGARNHVGTQTELAITAPVFSTHSGAGGHAEGDAATHSQELGAGDSGAEGPFGDRFHDRRHDRPCELLDAPVDGLQRGVRSKIRGRSGVRTIAGLRNPVATGFLTGFIAGHADSRLRPSTARRIQQARP</sequence>
<gene>
    <name evidence="4" type="ORF">AMON00008_LOCUS4615</name>
</gene>
<keyword evidence="1" id="KW-0175">Coiled coil</keyword>
<feature type="coiled-coil region" evidence="1">
    <location>
        <begin position="33"/>
        <end position="117"/>
    </location>
</feature>
<evidence type="ECO:0000256" key="2">
    <source>
        <dbReference type="SAM" id="MobiDB-lite"/>
    </source>
</evidence>
<feature type="region of interest" description="Disordered" evidence="2">
    <location>
        <begin position="263"/>
        <end position="300"/>
    </location>
</feature>
<dbReference type="AlphaFoldDB" id="A0A7S4PWL4"/>
<keyword evidence="3" id="KW-0732">Signal</keyword>
<feature type="compositionally biased region" description="Basic and acidic residues" evidence="2">
    <location>
        <begin position="154"/>
        <end position="172"/>
    </location>
</feature>
<reference evidence="4" key="1">
    <citation type="submission" date="2021-01" db="EMBL/GenBank/DDBJ databases">
        <authorList>
            <person name="Corre E."/>
            <person name="Pelletier E."/>
            <person name="Niang G."/>
            <person name="Scheremetjew M."/>
            <person name="Finn R."/>
            <person name="Kale V."/>
            <person name="Holt S."/>
            <person name="Cochrane G."/>
            <person name="Meng A."/>
            <person name="Brown T."/>
            <person name="Cohen L."/>
        </authorList>
    </citation>
    <scope>NUCLEOTIDE SEQUENCE</scope>
    <source>
        <strain evidence="4">CCMP3105</strain>
    </source>
</reference>
<evidence type="ECO:0000256" key="1">
    <source>
        <dbReference type="SAM" id="Coils"/>
    </source>
</evidence>
<feature type="signal peptide" evidence="3">
    <location>
        <begin position="1"/>
        <end position="18"/>
    </location>
</feature>
<feature type="compositionally biased region" description="Basic and acidic residues" evidence="2">
    <location>
        <begin position="182"/>
        <end position="194"/>
    </location>
</feature>
<organism evidence="4">
    <name type="scientific">Alexandrium monilatum</name>
    <dbReference type="NCBI Taxonomy" id="311494"/>
    <lineage>
        <taxon>Eukaryota</taxon>
        <taxon>Sar</taxon>
        <taxon>Alveolata</taxon>
        <taxon>Dinophyceae</taxon>
        <taxon>Gonyaulacales</taxon>
        <taxon>Pyrocystaceae</taxon>
        <taxon>Alexandrium</taxon>
    </lineage>
</organism>
<name>A0A7S4PWL4_9DINO</name>